<feature type="signal peptide" evidence="2">
    <location>
        <begin position="1"/>
        <end position="15"/>
    </location>
</feature>
<proteinExistence type="predicted"/>
<organism evidence="3 4">
    <name type="scientific">Kwoniella shivajii</name>
    <dbReference type="NCBI Taxonomy" id="564305"/>
    <lineage>
        <taxon>Eukaryota</taxon>
        <taxon>Fungi</taxon>
        <taxon>Dikarya</taxon>
        <taxon>Basidiomycota</taxon>
        <taxon>Agaricomycotina</taxon>
        <taxon>Tremellomycetes</taxon>
        <taxon>Tremellales</taxon>
        <taxon>Cryptococcaceae</taxon>
        <taxon>Kwoniella</taxon>
    </lineage>
</organism>
<name>A0ABZ1D4J4_9TREE</name>
<feature type="region of interest" description="Disordered" evidence="1">
    <location>
        <begin position="235"/>
        <end position="267"/>
    </location>
</feature>
<sequence>MRYVYLLAALGGAAAAILPKLEELARRQSALSSSSQPVPSGYTTTAVVTSIFPEGVRNDASSEESTLPIQCLKGCFMPAGTYFSCYVTSPFQNGSLSDPDRCNQYLCNSTIYDQLFECLNCIIANGNERPFGYHTNNSITATPTGGTASISRNPNGLIDEQQANAVLKNVTDRCQSIGQAVTAGGISITASPTTTGPYYTTWTKSATVEFPDWTGLTRFISDLEVTYTVTVPVSTGSTTNSNGSGSQAASAAASSGSSSSAATTTGRDSTFSNTLAGIGCWLALQYVW</sequence>
<gene>
    <name evidence="3" type="ORF">IL334_004514</name>
</gene>
<keyword evidence="4" id="KW-1185">Reference proteome</keyword>
<feature type="compositionally biased region" description="Low complexity" evidence="1">
    <location>
        <begin position="235"/>
        <end position="266"/>
    </location>
</feature>
<accession>A0ABZ1D4J4</accession>
<dbReference type="GeneID" id="87956645"/>
<reference evidence="3 4" key="1">
    <citation type="submission" date="2024-01" db="EMBL/GenBank/DDBJ databases">
        <title>Comparative genomics of Cryptococcus and Kwoniella reveals pathogenesis evolution and contrasting modes of karyotype evolution via chromosome fusion or intercentromeric recombination.</title>
        <authorList>
            <person name="Coelho M.A."/>
            <person name="David-Palma M."/>
            <person name="Shea T."/>
            <person name="Bowers K."/>
            <person name="McGinley-Smith S."/>
            <person name="Mohammad A.W."/>
            <person name="Gnirke A."/>
            <person name="Yurkov A.M."/>
            <person name="Nowrousian M."/>
            <person name="Sun S."/>
            <person name="Cuomo C.A."/>
            <person name="Heitman J."/>
        </authorList>
    </citation>
    <scope>NUCLEOTIDE SEQUENCE [LARGE SCALE GENOMIC DNA]</scope>
    <source>
        <strain evidence="3">CBS 11374</strain>
    </source>
</reference>
<dbReference type="Proteomes" id="UP001329825">
    <property type="component" value="Chromosome 6"/>
</dbReference>
<feature type="chain" id="PRO_5045938234" evidence="2">
    <location>
        <begin position="16"/>
        <end position="288"/>
    </location>
</feature>
<protein>
    <submittedName>
        <fullName evidence="3">Uncharacterized protein</fullName>
    </submittedName>
</protein>
<evidence type="ECO:0000313" key="3">
    <source>
        <dbReference type="EMBL" id="WRT67542.1"/>
    </source>
</evidence>
<evidence type="ECO:0000256" key="1">
    <source>
        <dbReference type="SAM" id="MobiDB-lite"/>
    </source>
</evidence>
<dbReference type="EMBL" id="CP141886">
    <property type="protein sequence ID" value="WRT67542.1"/>
    <property type="molecule type" value="Genomic_DNA"/>
</dbReference>
<evidence type="ECO:0000256" key="2">
    <source>
        <dbReference type="SAM" id="SignalP"/>
    </source>
</evidence>
<keyword evidence="2" id="KW-0732">Signal</keyword>
<evidence type="ECO:0000313" key="4">
    <source>
        <dbReference type="Proteomes" id="UP001329825"/>
    </source>
</evidence>
<dbReference type="RefSeq" id="XP_062792282.1">
    <property type="nucleotide sequence ID" value="XM_062936231.1"/>
</dbReference>